<name>A0A0F9LXU6_9ZZZZ</name>
<organism evidence="2">
    <name type="scientific">marine sediment metagenome</name>
    <dbReference type="NCBI Taxonomy" id="412755"/>
    <lineage>
        <taxon>unclassified sequences</taxon>
        <taxon>metagenomes</taxon>
        <taxon>ecological metagenomes</taxon>
    </lineage>
</organism>
<gene>
    <name evidence="2" type="ORF">LCGC14_1223200</name>
</gene>
<feature type="region of interest" description="Disordered" evidence="1">
    <location>
        <begin position="1"/>
        <end position="27"/>
    </location>
</feature>
<protein>
    <submittedName>
        <fullName evidence="2">Uncharacterized protein</fullName>
    </submittedName>
</protein>
<evidence type="ECO:0000256" key="1">
    <source>
        <dbReference type="SAM" id="MobiDB-lite"/>
    </source>
</evidence>
<sequence length="147" mass="16055">MARTKSRRKRKATPSVDTSGSELSPHASKVMRYTAQLVKTCTGCGTPKALAEFGKDKRGKMKRRSRCKACDVAARQVRLGAVGGESDCALVDASCDGQCTALVPDTARPVEKVWLCETHRDMVDSLEGCPGWEQLRKLAEGRRGERT</sequence>
<feature type="compositionally biased region" description="Basic residues" evidence="1">
    <location>
        <begin position="1"/>
        <end position="12"/>
    </location>
</feature>
<dbReference type="AlphaFoldDB" id="A0A0F9LXU6"/>
<reference evidence="2" key="1">
    <citation type="journal article" date="2015" name="Nature">
        <title>Complex archaea that bridge the gap between prokaryotes and eukaryotes.</title>
        <authorList>
            <person name="Spang A."/>
            <person name="Saw J.H."/>
            <person name="Jorgensen S.L."/>
            <person name="Zaremba-Niedzwiedzka K."/>
            <person name="Martijn J."/>
            <person name="Lind A.E."/>
            <person name="van Eijk R."/>
            <person name="Schleper C."/>
            <person name="Guy L."/>
            <person name="Ettema T.J."/>
        </authorList>
    </citation>
    <scope>NUCLEOTIDE SEQUENCE</scope>
</reference>
<proteinExistence type="predicted"/>
<evidence type="ECO:0000313" key="2">
    <source>
        <dbReference type="EMBL" id="KKM91966.1"/>
    </source>
</evidence>
<dbReference type="EMBL" id="LAZR01006460">
    <property type="protein sequence ID" value="KKM91966.1"/>
    <property type="molecule type" value="Genomic_DNA"/>
</dbReference>
<comment type="caution">
    <text evidence="2">The sequence shown here is derived from an EMBL/GenBank/DDBJ whole genome shotgun (WGS) entry which is preliminary data.</text>
</comment>
<accession>A0A0F9LXU6</accession>